<proteinExistence type="predicted"/>
<organism evidence="1">
    <name type="scientific">mine drainage metagenome</name>
    <dbReference type="NCBI Taxonomy" id="410659"/>
    <lineage>
        <taxon>unclassified sequences</taxon>
        <taxon>metagenomes</taxon>
        <taxon>ecological metagenomes</taxon>
    </lineage>
</organism>
<reference evidence="1" key="1">
    <citation type="submission" date="2016-10" db="EMBL/GenBank/DDBJ databases">
        <title>Sequence of Gallionella enrichment culture.</title>
        <authorList>
            <person name="Poehlein A."/>
            <person name="Muehling M."/>
            <person name="Daniel R."/>
        </authorList>
    </citation>
    <scope>NUCLEOTIDE SEQUENCE</scope>
</reference>
<sequence length="96" mass="10623">MLHKVHLTPPARCSEDIDLVAPIRESEGDAWMHGPDAPQANAPDMRGYRHADAAESMSLLGCRLQAETRNTVDSHAHLCLKTYRAGVATRPDVHQR</sequence>
<evidence type="ECO:0000313" key="1">
    <source>
        <dbReference type="EMBL" id="OIQ85198.1"/>
    </source>
</evidence>
<protein>
    <submittedName>
        <fullName evidence="1">Uncharacterized protein</fullName>
    </submittedName>
</protein>
<dbReference type="AlphaFoldDB" id="A0A1J5QNQ9"/>
<dbReference type="EMBL" id="MLJW01000562">
    <property type="protein sequence ID" value="OIQ85198.1"/>
    <property type="molecule type" value="Genomic_DNA"/>
</dbReference>
<gene>
    <name evidence="1" type="ORF">GALL_329900</name>
</gene>
<accession>A0A1J5QNQ9</accession>
<comment type="caution">
    <text evidence="1">The sequence shown here is derived from an EMBL/GenBank/DDBJ whole genome shotgun (WGS) entry which is preliminary data.</text>
</comment>
<name>A0A1J5QNQ9_9ZZZZ</name>